<dbReference type="EMBL" id="CADCUX010000285">
    <property type="protein sequence ID" value="CAA9408434.1"/>
    <property type="molecule type" value="Genomic_DNA"/>
</dbReference>
<reference evidence="2" key="1">
    <citation type="submission" date="2020-02" db="EMBL/GenBank/DDBJ databases">
        <authorList>
            <person name="Meier V. D."/>
        </authorList>
    </citation>
    <scope>NUCLEOTIDE SEQUENCE</scope>
    <source>
        <strain evidence="2">AVDCRST_MAG51</strain>
    </source>
</reference>
<gene>
    <name evidence="2" type="ORF">AVDCRST_MAG51-1289</name>
</gene>
<protein>
    <submittedName>
        <fullName evidence="2">Pyridoxamine 5'-phosphate oxidase</fullName>
        <ecNumber evidence="2">1.4.3.5</ecNumber>
    </submittedName>
</protein>
<feature type="compositionally biased region" description="Basic residues" evidence="1">
    <location>
        <begin position="12"/>
        <end position="23"/>
    </location>
</feature>
<feature type="region of interest" description="Disordered" evidence="1">
    <location>
        <begin position="1"/>
        <end position="92"/>
    </location>
</feature>
<sequence length="105" mass="11599">GFEEPGQAGRQRPGRHCQARVRVHGPAAPARNCQPGGQGGPPERHGPRIHARGGPRSRQQGRQGGPPERHGARVQLRGGPRGRSQGRAGHRWRWWRQQQLGWIGL</sequence>
<dbReference type="GO" id="GO:0004733">
    <property type="term" value="F:pyridoxamine phosphate oxidase activity"/>
    <property type="evidence" value="ECO:0007669"/>
    <property type="project" value="UniProtKB-EC"/>
</dbReference>
<evidence type="ECO:0000313" key="2">
    <source>
        <dbReference type="EMBL" id="CAA9408434.1"/>
    </source>
</evidence>
<dbReference type="AlphaFoldDB" id="A0A6J4PBY7"/>
<evidence type="ECO:0000256" key="1">
    <source>
        <dbReference type="SAM" id="MobiDB-lite"/>
    </source>
</evidence>
<accession>A0A6J4PBY7</accession>
<name>A0A6J4PBY7_9BURK</name>
<feature type="non-terminal residue" evidence="2">
    <location>
        <position position="1"/>
    </location>
</feature>
<dbReference type="EC" id="1.4.3.5" evidence="2"/>
<keyword evidence="2" id="KW-0560">Oxidoreductase</keyword>
<organism evidence="2">
    <name type="scientific">uncultured Ramlibacter sp</name>
    <dbReference type="NCBI Taxonomy" id="260755"/>
    <lineage>
        <taxon>Bacteria</taxon>
        <taxon>Pseudomonadati</taxon>
        <taxon>Pseudomonadota</taxon>
        <taxon>Betaproteobacteria</taxon>
        <taxon>Burkholderiales</taxon>
        <taxon>Comamonadaceae</taxon>
        <taxon>Ramlibacter</taxon>
        <taxon>environmental samples</taxon>
    </lineage>
</organism>
<proteinExistence type="predicted"/>
<feature type="non-terminal residue" evidence="2">
    <location>
        <position position="105"/>
    </location>
</feature>